<dbReference type="GO" id="GO:0000781">
    <property type="term" value="C:chromosome, telomeric region"/>
    <property type="evidence" value="ECO:0007669"/>
    <property type="project" value="UniProtKB-SubCell"/>
</dbReference>
<reference evidence="6 7" key="1">
    <citation type="journal article" date="2018" name="IMA Fungus">
        <title>IMA Genome-F 9: Draft genome sequence of Annulohypoxylon stygium, Aspergillus mulundensis, Berkeleyomyces basicola (syn. Thielaviopsis basicola), Ceratocystis smalleyi, two Cercospora beticola strains, Coleophoma cylindrospora, Fusarium fracticaudum, Phialophora cf. hyalina, and Morchella septimelata.</title>
        <authorList>
            <person name="Wingfield B.D."/>
            <person name="Bills G.F."/>
            <person name="Dong Y."/>
            <person name="Huang W."/>
            <person name="Nel W.J."/>
            <person name="Swalarsk-Parry B.S."/>
            <person name="Vaghefi N."/>
            <person name="Wilken P.M."/>
            <person name="An Z."/>
            <person name="de Beer Z.W."/>
            <person name="De Vos L."/>
            <person name="Chen L."/>
            <person name="Duong T.A."/>
            <person name="Gao Y."/>
            <person name="Hammerbacher A."/>
            <person name="Kikkert J.R."/>
            <person name="Li Y."/>
            <person name="Li H."/>
            <person name="Li K."/>
            <person name="Li Q."/>
            <person name="Liu X."/>
            <person name="Ma X."/>
            <person name="Naidoo K."/>
            <person name="Pethybridge S.J."/>
            <person name="Sun J."/>
            <person name="Steenkamp E.T."/>
            <person name="van der Nest M.A."/>
            <person name="van Wyk S."/>
            <person name="Wingfield M.J."/>
            <person name="Xiong C."/>
            <person name="Yue Q."/>
            <person name="Zhang X."/>
        </authorList>
    </citation>
    <scope>NUCLEOTIDE SEQUENCE [LARGE SCALE GENOMIC DNA]</scope>
    <source>
        <strain evidence="6 7">DSM 5745</strain>
    </source>
</reference>
<organism evidence="6 7">
    <name type="scientific">Aspergillus mulundensis</name>
    <dbReference type="NCBI Taxonomy" id="1810919"/>
    <lineage>
        <taxon>Eukaryota</taxon>
        <taxon>Fungi</taxon>
        <taxon>Dikarya</taxon>
        <taxon>Ascomycota</taxon>
        <taxon>Pezizomycotina</taxon>
        <taxon>Eurotiomycetes</taxon>
        <taxon>Eurotiomycetidae</taxon>
        <taxon>Eurotiales</taxon>
        <taxon>Aspergillaceae</taxon>
        <taxon>Aspergillus</taxon>
        <taxon>Aspergillus subgen. Nidulantes</taxon>
    </lineage>
</organism>
<dbReference type="Proteomes" id="UP000256690">
    <property type="component" value="Unassembled WGS sequence"/>
</dbReference>
<accession>A0A3D8SVP5</accession>
<evidence type="ECO:0000313" key="6">
    <source>
        <dbReference type="EMBL" id="RDW90344.1"/>
    </source>
</evidence>
<dbReference type="InterPro" id="IPR018856">
    <property type="entry name" value="Stn1_N"/>
</dbReference>
<comment type="caution">
    <text evidence="6">The sequence shown here is derived from an EMBL/GenBank/DDBJ whole genome shotgun (WGS) entry which is preliminary data.</text>
</comment>
<evidence type="ECO:0000313" key="7">
    <source>
        <dbReference type="Proteomes" id="UP000256690"/>
    </source>
</evidence>
<dbReference type="Pfam" id="PF10451">
    <property type="entry name" value="Stn1"/>
    <property type="match status" value="1"/>
</dbReference>
<keyword evidence="7" id="KW-1185">Reference proteome</keyword>
<feature type="region of interest" description="Disordered" evidence="4">
    <location>
        <begin position="121"/>
        <end position="147"/>
    </location>
</feature>
<evidence type="ECO:0000256" key="3">
    <source>
        <dbReference type="ARBA" id="ARBA00022895"/>
    </source>
</evidence>
<feature type="compositionally biased region" description="Basic residues" evidence="4">
    <location>
        <begin position="12"/>
        <end position="22"/>
    </location>
</feature>
<dbReference type="AlphaFoldDB" id="A0A3D8SVP5"/>
<protein>
    <recommendedName>
        <fullName evidence="5">CST complex subunit Stn1 N-terminal domain-containing protein</fullName>
    </recommendedName>
</protein>
<gene>
    <name evidence="6" type="ORF">DSM5745_02119</name>
</gene>
<feature type="compositionally biased region" description="Polar residues" evidence="4">
    <location>
        <begin position="1"/>
        <end position="11"/>
    </location>
</feature>
<proteinExistence type="predicted"/>
<dbReference type="GeneID" id="38112489"/>
<feature type="region of interest" description="Disordered" evidence="4">
    <location>
        <begin position="232"/>
        <end position="259"/>
    </location>
</feature>
<comment type="subcellular location">
    <subcellularLocation>
        <location evidence="1">Chromosome</location>
        <location evidence="1">Telomere</location>
    </subcellularLocation>
</comment>
<keyword evidence="2" id="KW-0158">Chromosome</keyword>
<feature type="domain" description="CST complex subunit Stn1 N-terminal" evidence="5">
    <location>
        <begin position="67"/>
        <end position="117"/>
    </location>
</feature>
<name>A0A3D8SVP5_9EURO</name>
<evidence type="ECO:0000256" key="1">
    <source>
        <dbReference type="ARBA" id="ARBA00004574"/>
    </source>
</evidence>
<dbReference type="InterPro" id="IPR012340">
    <property type="entry name" value="NA-bd_OB-fold"/>
</dbReference>
<dbReference type="SUPFAM" id="SSF50249">
    <property type="entry name" value="Nucleic acid-binding proteins"/>
    <property type="match status" value="1"/>
</dbReference>
<dbReference type="STRING" id="1810919.A0A3D8SVP5"/>
<feature type="region of interest" description="Disordered" evidence="4">
    <location>
        <begin position="1"/>
        <end position="22"/>
    </location>
</feature>
<dbReference type="CDD" id="cd03524">
    <property type="entry name" value="RPA2_OBF_family"/>
    <property type="match status" value="1"/>
</dbReference>
<feature type="compositionally biased region" description="Basic and acidic residues" evidence="4">
    <location>
        <begin position="248"/>
        <end position="259"/>
    </location>
</feature>
<dbReference type="EMBL" id="PVWQ01000002">
    <property type="protein sequence ID" value="RDW90344.1"/>
    <property type="molecule type" value="Genomic_DNA"/>
</dbReference>
<sequence length="297" mass="34019">MANNDDTTNWNHKNKGRGNNHAAKHAPNLPFYPAFCFKASPTHFAWVKMGATDVHRLKRRTEYGEPDLFFYQNHPIRFVSLVGIIVARTDVPRRTILTLDDSTGATVDVVVLKSDTTTSVPAAATAESKTKDDADADAPPKEMHLTPTTQTSIDITPLQPGKLFQIKGTLSTFRSLNQIQLERFFPVPDTKAEMRFVEARLRFLVEVLSVPWALGEEDIEGLRVQADNEGRKIEEEQERHKRRGRKRAEREERERRRAEKLWEQEEAIRDREGMAVREAGLEYMMEIERRRGHGTTA</sequence>
<evidence type="ECO:0000259" key="5">
    <source>
        <dbReference type="Pfam" id="PF10451"/>
    </source>
</evidence>
<evidence type="ECO:0000256" key="2">
    <source>
        <dbReference type="ARBA" id="ARBA00022454"/>
    </source>
</evidence>
<evidence type="ECO:0000256" key="4">
    <source>
        <dbReference type="SAM" id="MobiDB-lite"/>
    </source>
</evidence>
<dbReference type="RefSeq" id="XP_026607298.1">
    <property type="nucleotide sequence ID" value="XM_026744135.1"/>
</dbReference>
<dbReference type="Gene3D" id="2.40.50.140">
    <property type="entry name" value="Nucleic acid-binding proteins"/>
    <property type="match status" value="1"/>
</dbReference>
<feature type="compositionally biased region" description="Basic and acidic residues" evidence="4">
    <location>
        <begin position="128"/>
        <end position="144"/>
    </location>
</feature>
<keyword evidence="3" id="KW-0779">Telomere</keyword>
<dbReference type="OrthoDB" id="77828at2759"/>